<evidence type="ECO:0000313" key="2">
    <source>
        <dbReference type="Proteomes" id="UP000596079"/>
    </source>
</evidence>
<evidence type="ECO:0000313" key="1">
    <source>
        <dbReference type="EMBL" id="QQN87451.1"/>
    </source>
</evidence>
<proteinExistence type="predicted"/>
<sequence length="58" mass="6569">MNHIEIGQQVTLAQFENTIFTVTKVHPDGSFTVETILHGQQTLSYENVAREMLRQVPA</sequence>
<accession>A0A7T7WHV9</accession>
<name>A0A7T7WHV9_9GAMM</name>
<dbReference type="GeneID" id="89665260"/>
<gene>
    <name evidence="1" type="ORF">IAQ69_11360</name>
</gene>
<dbReference type="AlphaFoldDB" id="A0A7T7WHV9"/>
<dbReference type="Proteomes" id="UP000596079">
    <property type="component" value="Chromosome"/>
</dbReference>
<protein>
    <submittedName>
        <fullName evidence="1">Uncharacterized protein</fullName>
    </submittedName>
</protein>
<reference evidence="1 2" key="1">
    <citation type="submission" date="2020-08" db="EMBL/GenBank/DDBJ databases">
        <title>Emergence of ISAba1-mediated novel tet(X) in Acinetobacter variabilis from a chicken farm.</title>
        <authorList>
            <person name="Peng K."/>
            <person name="Li R."/>
        </authorList>
    </citation>
    <scope>NUCLEOTIDE SEQUENCE [LARGE SCALE GENOMIC DNA]</scope>
    <source>
        <strain evidence="1 2">XM9F202-2</strain>
    </source>
</reference>
<dbReference type="EMBL" id="CP060811">
    <property type="protein sequence ID" value="QQN87451.1"/>
    <property type="molecule type" value="Genomic_DNA"/>
</dbReference>
<organism evidence="1 2">
    <name type="scientific">Acinetobacter variabilis</name>
    <dbReference type="NCBI Taxonomy" id="70346"/>
    <lineage>
        <taxon>Bacteria</taxon>
        <taxon>Pseudomonadati</taxon>
        <taxon>Pseudomonadota</taxon>
        <taxon>Gammaproteobacteria</taxon>
        <taxon>Moraxellales</taxon>
        <taxon>Moraxellaceae</taxon>
        <taxon>Acinetobacter</taxon>
    </lineage>
</organism>
<dbReference type="RefSeq" id="WP_162835329.1">
    <property type="nucleotide sequence ID" value="NZ_CP060811.1"/>
</dbReference>